<sequence>MISPTPVDVGRHSYQVFATAVQYHQNRPGHTQAPRVIADGLRTDDPDEVVGWNVVFHHRDDDSRLGDVVAYRVERQSTTQDAQRSLLLLLAEDIPFSRSLDHWRLAVTQALHRGTLSDVRVDPKELFDDVHDSPPIDPERTYRNPDGSETWWRTRVTFHREVRIETRIKTLQATDGQVTAQDATISITDGQTLREFGVPIAVLDQVIAALHRARDDAEAINHELDTRLARHNAHPPGTPAS</sequence>
<protein>
    <submittedName>
        <fullName evidence="1">Uncharacterized protein</fullName>
    </submittedName>
</protein>
<name>A0AA97GS80_9ACTN</name>
<accession>A0AA97GS80</accession>
<dbReference type="EMBL" id="CP128986">
    <property type="protein sequence ID" value="WOC10943.1"/>
    <property type="molecule type" value="Genomic_DNA"/>
</dbReference>
<dbReference type="RefSeq" id="WP_420040292.1">
    <property type="nucleotide sequence ID" value="NZ_CP128986.1"/>
</dbReference>
<proteinExistence type="predicted"/>
<reference evidence="1" key="1">
    <citation type="submission" date="2023-06" db="EMBL/GenBank/DDBJ databases">
        <title>Gordonia sp. nov. and Pseudochrobactrum sp. nov., two species isolated from the burying beetle Nicrophorus vespilloides.</title>
        <authorList>
            <person name="Poehlein A."/>
            <person name="Guzman J."/>
            <person name="Daniel R."/>
            <person name="Vilcinskas A."/>
        </authorList>
    </citation>
    <scope>NUCLEOTIDE SEQUENCE</scope>
    <source>
        <strain evidence="1">MP11Mi</strain>
    </source>
</reference>
<evidence type="ECO:0000313" key="1">
    <source>
        <dbReference type="EMBL" id="WOC10943.1"/>
    </source>
</evidence>
<dbReference type="AlphaFoldDB" id="A0AA97GS80"/>
<organism evidence="1">
    <name type="scientific">Gordonia sp. MP11Mi</name>
    <dbReference type="NCBI Taxonomy" id="3022769"/>
    <lineage>
        <taxon>Bacteria</taxon>
        <taxon>Bacillati</taxon>
        <taxon>Actinomycetota</taxon>
        <taxon>Actinomycetes</taxon>
        <taxon>Mycobacteriales</taxon>
        <taxon>Gordoniaceae</taxon>
        <taxon>Gordonia</taxon>
    </lineage>
</organism>
<gene>
    <name evidence="1" type="ORF">MP11Mi_00020</name>
</gene>